<dbReference type="GO" id="GO:0055085">
    <property type="term" value="P:transmembrane transport"/>
    <property type="evidence" value="ECO:0007669"/>
    <property type="project" value="InterPro"/>
</dbReference>
<evidence type="ECO:0000256" key="2">
    <source>
        <dbReference type="ARBA" id="ARBA00006555"/>
    </source>
</evidence>
<keyword evidence="7" id="KW-0653">Protein transport</keyword>
<evidence type="ECO:0000256" key="10">
    <source>
        <dbReference type="SAM" id="MobiDB-lite"/>
    </source>
</evidence>
<keyword evidence="4" id="KW-1003">Cell membrane</keyword>
<accession>A0A085K541</accession>
<reference evidence="12 13" key="1">
    <citation type="submission" date="2018-10" db="EMBL/GenBank/DDBJ databases">
        <title>Characterization and genome analysis of a novel bacterium Sphingobium yanoikuyae SJTF8 capable of degrading PAHs.</title>
        <authorList>
            <person name="Yin C."/>
            <person name="Xiong W."/>
            <person name="Liang R."/>
        </authorList>
    </citation>
    <scope>NUCLEOTIDE SEQUENCE [LARGE SCALE GENOMIC DNA]</scope>
    <source>
        <strain evidence="12 13">SJTF8</strain>
    </source>
</reference>
<dbReference type="Gene3D" id="3.30.1150.10">
    <property type="match status" value="1"/>
</dbReference>
<keyword evidence="8" id="KW-1133">Transmembrane helix</keyword>
<organism evidence="12 13">
    <name type="scientific">Sphingobium yanoikuyae</name>
    <name type="common">Sphingomonas yanoikuyae</name>
    <dbReference type="NCBI Taxonomy" id="13690"/>
    <lineage>
        <taxon>Bacteria</taxon>
        <taxon>Pseudomonadati</taxon>
        <taxon>Pseudomonadota</taxon>
        <taxon>Alphaproteobacteria</taxon>
        <taxon>Sphingomonadales</taxon>
        <taxon>Sphingomonadaceae</taxon>
        <taxon>Sphingobium</taxon>
    </lineage>
</organism>
<name>A0A085K541_SPHYA</name>
<dbReference type="Pfam" id="PF03544">
    <property type="entry name" value="TonB_C"/>
    <property type="match status" value="1"/>
</dbReference>
<gene>
    <name evidence="12" type="ORF">EBF16_17405</name>
</gene>
<dbReference type="InterPro" id="IPR037682">
    <property type="entry name" value="TonB_C"/>
</dbReference>
<feature type="compositionally biased region" description="Pro residues" evidence="10">
    <location>
        <begin position="86"/>
        <end position="119"/>
    </location>
</feature>
<dbReference type="PANTHER" id="PTHR33446">
    <property type="entry name" value="PROTEIN TONB-RELATED"/>
    <property type="match status" value="1"/>
</dbReference>
<dbReference type="SUPFAM" id="SSF74653">
    <property type="entry name" value="TolA/TonB C-terminal domain"/>
    <property type="match status" value="1"/>
</dbReference>
<evidence type="ECO:0000256" key="4">
    <source>
        <dbReference type="ARBA" id="ARBA00022475"/>
    </source>
</evidence>
<dbReference type="NCBIfam" id="TIGR01352">
    <property type="entry name" value="tonB_Cterm"/>
    <property type="match status" value="1"/>
</dbReference>
<comment type="subcellular location">
    <subcellularLocation>
        <location evidence="1">Cell inner membrane</location>
        <topology evidence="1">Single-pass membrane protein</topology>
        <orientation evidence="1">Periplasmic side</orientation>
    </subcellularLocation>
</comment>
<dbReference type="PROSITE" id="PS52015">
    <property type="entry name" value="TONB_CTD"/>
    <property type="match status" value="1"/>
</dbReference>
<dbReference type="AlphaFoldDB" id="A0A085K541"/>
<evidence type="ECO:0000313" key="12">
    <source>
        <dbReference type="EMBL" id="AYO78509.1"/>
    </source>
</evidence>
<feature type="domain" description="TonB C-terminal" evidence="11">
    <location>
        <begin position="161"/>
        <end position="255"/>
    </location>
</feature>
<dbReference type="InterPro" id="IPR051045">
    <property type="entry name" value="TonB-dependent_transducer"/>
</dbReference>
<evidence type="ECO:0000256" key="6">
    <source>
        <dbReference type="ARBA" id="ARBA00022692"/>
    </source>
</evidence>
<evidence type="ECO:0000256" key="8">
    <source>
        <dbReference type="ARBA" id="ARBA00022989"/>
    </source>
</evidence>
<dbReference type="GO" id="GO:0098797">
    <property type="term" value="C:plasma membrane protein complex"/>
    <property type="evidence" value="ECO:0007669"/>
    <property type="project" value="TreeGrafter"/>
</dbReference>
<dbReference type="Proteomes" id="UP000280708">
    <property type="component" value="Chromosome"/>
</dbReference>
<evidence type="ECO:0000313" key="13">
    <source>
        <dbReference type="Proteomes" id="UP000280708"/>
    </source>
</evidence>
<sequence>MLQAAQGRAEVYAIDFVDVGDDRPMPVASGHAIAVPAERYGARRGPNLPAIAAILVVHALLIGALIQVRNHVVRAEEAKLTVVNLSPPPPPPAAEAPPPPPSQPQVVAPPPIVQTPVPPVQIATTPDPVPAPSPVAVSAPPSPPAPAAPVMAAAAPSVVQAGDIGAQMVSGKPPRYPIDSRRKREQGTVVLALVVGTDGGVESIGIARSSGFARLDDAARDAVKHWRWRPIIRDGQAVRVKGVVEIPFVIRTDKA</sequence>
<keyword evidence="5" id="KW-0997">Cell inner membrane</keyword>
<protein>
    <submittedName>
        <fullName evidence="12">Energy transducer TonB</fullName>
    </submittedName>
</protein>
<keyword evidence="6" id="KW-0812">Transmembrane</keyword>
<evidence type="ECO:0000256" key="9">
    <source>
        <dbReference type="ARBA" id="ARBA00023136"/>
    </source>
</evidence>
<comment type="similarity">
    <text evidence="2">Belongs to the TonB family.</text>
</comment>
<evidence type="ECO:0000256" key="1">
    <source>
        <dbReference type="ARBA" id="ARBA00004383"/>
    </source>
</evidence>
<dbReference type="RefSeq" id="WP_037509246.1">
    <property type="nucleotide sequence ID" value="NZ_CAIGKD010000002.1"/>
</dbReference>
<evidence type="ECO:0000256" key="7">
    <source>
        <dbReference type="ARBA" id="ARBA00022927"/>
    </source>
</evidence>
<dbReference type="PANTHER" id="PTHR33446:SF2">
    <property type="entry name" value="PROTEIN TONB"/>
    <property type="match status" value="1"/>
</dbReference>
<evidence type="ECO:0000256" key="5">
    <source>
        <dbReference type="ARBA" id="ARBA00022519"/>
    </source>
</evidence>
<feature type="region of interest" description="Disordered" evidence="10">
    <location>
        <begin position="84"/>
        <end position="145"/>
    </location>
</feature>
<dbReference type="InterPro" id="IPR006260">
    <property type="entry name" value="TonB/TolA_C"/>
</dbReference>
<dbReference type="EMBL" id="CP033230">
    <property type="protein sequence ID" value="AYO78509.1"/>
    <property type="molecule type" value="Genomic_DNA"/>
</dbReference>
<evidence type="ECO:0000259" key="11">
    <source>
        <dbReference type="PROSITE" id="PS52015"/>
    </source>
</evidence>
<evidence type="ECO:0000256" key="3">
    <source>
        <dbReference type="ARBA" id="ARBA00022448"/>
    </source>
</evidence>
<dbReference type="GO" id="GO:0015031">
    <property type="term" value="P:protein transport"/>
    <property type="evidence" value="ECO:0007669"/>
    <property type="project" value="UniProtKB-KW"/>
</dbReference>
<dbReference type="GO" id="GO:0031992">
    <property type="term" value="F:energy transducer activity"/>
    <property type="evidence" value="ECO:0007669"/>
    <property type="project" value="TreeGrafter"/>
</dbReference>
<keyword evidence="9" id="KW-0472">Membrane</keyword>
<keyword evidence="3" id="KW-0813">Transport</keyword>
<proteinExistence type="inferred from homology"/>